<reference evidence="1" key="1">
    <citation type="submission" date="2018-11" db="EMBL/GenBank/DDBJ databases">
        <authorList>
            <consortium name="Genoscope - CEA"/>
            <person name="William W."/>
        </authorList>
    </citation>
    <scope>NUCLEOTIDE SEQUENCE</scope>
</reference>
<protein>
    <submittedName>
        <fullName evidence="1">Uncharacterized protein</fullName>
    </submittedName>
</protein>
<dbReference type="AlphaFoldDB" id="A0A3P5Y136"/>
<name>A0A3P5Y136_BRACM</name>
<proteinExistence type="predicted"/>
<gene>
    <name evidence="1" type="ORF">BRAA09T38477Z</name>
</gene>
<evidence type="ECO:0000313" key="1">
    <source>
        <dbReference type="EMBL" id="VDC60866.1"/>
    </source>
</evidence>
<sequence length="57" mass="6845">MLSEHEAFWYHNAFAKKKQLTSTAAIYWEFGLKKADQQIILDDFNKHGPRWVYSKQQ</sequence>
<organism evidence="1">
    <name type="scientific">Brassica campestris</name>
    <name type="common">Field mustard</name>
    <dbReference type="NCBI Taxonomy" id="3711"/>
    <lineage>
        <taxon>Eukaryota</taxon>
        <taxon>Viridiplantae</taxon>
        <taxon>Streptophyta</taxon>
        <taxon>Embryophyta</taxon>
        <taxon>Tracheophyta</taxon>
        <taxon>Spermatophyta</taxon>
        <taxon>Magnoliopsida</taxon>
        <taxon>eudicotyledons</taxon>
        <taxon>Gunneridae</taxon>
        <taxon>Pentapetalae</taxon>
        <taxon>rosids</taxon>
        <taxon>malvids</taxon>
        <taxon>Brassicales</taxon>
        <taxon>Brassicaceae</taxon>
        <taxon>Brassiceae</taxon>
        <taxon>Brassica</taxon>
    </lineage>
</organism>
<dbReference type="EMBL" id="LR031568">
    <property type="protein sequence ID" value="VDC60866.1"/>
    <property type="molecule type" value="Genomic_DNA"/>
</dbReference>
<accession>A0A3P5Y136</accession>